<name>A0A545UFL6_9GAMM</name>
<protein>
    <submittedName>
        <fullName evidence="2">Uncharacterized protein</fullName>
    </submittedName>
</protein>
<dbReference type="AlphaFoldDB" id="A0A545UFL6"/>
<keyword evidence="1" id="KW-0812">Transmembrane</keyword>
<evidence type="ECO:0000313" key="3">
    <source>
        <dbReference type="Proteomes" id="UP000315439"/>
    </source>
</evidence>
<keyword evidence="1" id="KW-0472">Membrane</keyword>
<reference evidence="2 3" key="1">
    <citation type="submission" date="2019-07" db="EMBL/GenBank/DDBJ databases">
        <title>Draft genome for Aliikangiella sp. M105.</title>
        <authorList>
            <person name="Wang G."/>
        </authorList>
    </citation>
    <scope>NUCLEOTIDE SEQUENCE [LARGE SCALE GENOMIC DNA]</scope>
    <source>
        <strain evidence="2 3">M105</strain>
    </source>
</reference>
<evidence type="ECO:0000256" key="1">
    <source>
        <dbReference type="SAM" id="Phobius"/>
    </source>
</evidence>
<dbReference type="EMBL" id="VIKS01000004">
    <property type="protein sequence ID" value="TQV88264.1"/>
    <property type="molecule type" value="Genomic_DNA"/>
</dbReference>
<keyword evidence="1" id="KW-1133">Transmembrane helix</keyword>
<dbReference type="RefSeq" id="WP_142892772.1">
    <property type="nucleotide sequence ID" value="NZ_ML660162.1"/>
</dbReference>
<feature type="transmembrane region" description="Helical" evidence="1">
    <location>
        <begin position="42"/>
        <end position="63"/>
    </location>
</feature>
<gene>
    <name evidence="2" type="ORF">FLL46_06980</name>
</gene>
<dbReference type="Proteomes" id="UP000315439">
    <property type="component" value="Unassembled WGS sequence"/>
</dbReference>
<proteinExistence type="predicted"/>
<comment type="caution">
    <text evidence="2">The sequence shown here is derived from an EMBL/GenBank/DDBJ whole genome shotgun (WGS) entry which is preliminary data.</text>
</comment>
<feature type="transmembrane region" description="Helical" evidence="1">
    <location>
        <begin position="12"/>
        <end position="30"/>
    </location>
</feature>
<keyword evidence="3" id="KW-1185">Reference proteome</keyword>
<organism evidence="2 3">
    <name type="scientific">Aliikangiella coralliicola</name>
    <dbReference type="NCBI Taxonomy" id="2592383"/>
    <lineage>
        <taxon>Bacteria</taxon>
        <taxon>Pseudomonadati</taxon>
        <taxon>Pseudomonadota</taxon>
        <taxon>Gammaproteobacteria</taxon>
        <taxon>Oceanospirillales</taxon>
        <taxon>Pleioneaceae</taxon>
        <taxon>Aliikangiella</taxon>
    </lineage>
</organism>
<evidence type="ECO:0000313" key="2">
    <source>
        <dbReference type="EMBL" id="TQV88264.1"/>
    </source>
</evidence>
<accession>A0A545UFL6</accession>
<sequence>MDIDLKKKIRSKILMMSGLLIGLLFGKYVAKYFMDKALVWDHEVTGMIIVLVLFTISEVSQIVKKHKESEKS</sequence>